<organism evidence="3 4">
    <name type="scientific">Aphanomyces stellatus</name>
    <dbReference type="NCBI Taxonomy" id="120398"/>
    <lineage>
        <taxon>Eukaryota</taxon>
        <taxon>Sar</taxon>
        <taxon>Stramenopiles</taxon>
        <taxon>Oomycota</taxon>
        <taxon>Saprolegniomycetes</taxon>
        <taxon>Saprolegniales</taxon>
        <taxon>Verrucalvaceae</taxon>
        <taxon>Aphanomyces</taxon>
    </lineage>
</organism>
<accession>A0A485KGA2</accession>
<gene>
    <name evidence="3" type="primary">Aste57867_4111</name>
    <name evidence="2" type="ORF">As57867_004100</name>
    <name evidence="3" type="ORF">ASTE57867_4111</name>
</gene>
<feature type="compositionally biased region" description="Basic residues" evidence="1">
    <location>
        <begin position="26"/>
        <end position="39"/>
    </location>
</feature>
<evidence type="ECO:0000313" key="3">
    <source>
        <dbReference type="EMBL" id="VFT81242.1"/>
    </source>
</evidence>
<reference evidence="3 4" key="1">
    <citation type="submission" date="2019-03" db="EMBL/GenBank/DDBJ databases">
        <authorList>
            <person name="Gaulin E."/>
            <person name="Dumas B."/>
        </authorList>
    </citation>
    <scope>NUCLEOTIDE SEQUENCE [LARGE SCALE GENOMIC DNA]</scope>
    <source>
        <strain evidence="3">CBS 568.67</strain>
    </source>
</reference>
<name>A0A485KGA2_9STRA</name>
<dbReference type="EMBL" id="VJMH01000882">
    <property type="protein sequence ID" value="KAF0713994.1"/>
    <property type="molecule type" value="Genomic_DNA"/>
</dbReference>
<feature type="region of interest" description="Disordered" evidence="1">
    <location>
        <begin position="1"/>
        <end position="39"/>
    </location>
</feature>
<evidence type="ECO:0000313" key="4">
    <source>
        <dbReference type="Proteomes" id="UP000332933"/>
    </source>
</evidence>
<dbReference type="AlphaFoldDB" id="A0A485KGA2"/>
<dbReference type="Proteomes" id="UP000332933">
    <property type="component" value="Unassembled WGS sequence"/>
</dbReference>
<dbReference type="EMBL" id="CAADRA010000882">
    <property type="protein sequence ID" value="VFT81242.1"/>
    <property type="molecule type" value="Genomic_DNA"/>
</dbReference>
<proteinExistence type="predicted"/>
<reference evidence="2" key="2">
    <citation type="submission" date="2019-06" db="EMBL/GenBank/DDBJ databases">
        <title>Genomics analysis of Aphanomyces spp. identifies a new class of oomycete effector associated with host adaptation.</title>
        <authorList>
            <person name="Gaulin E."/>
        </authorList>
    </citation>
    <scope>NUCLEOTIDE SEQUENCE</scope>
    <source>
        <strain evidence="2">CBS 578.67</strain>
    </source>
</reference>
<protein>
    <submittedName>
        <fullName evidence="3">Aste57867_4111 protein</fullName>
    </submittedName>
</protein>
<evidence type="ECO:0000313" key="2">
    <source>
        <dbReference type="EMBL" id="KAF0713994.1"/>
    </source>
</evidence>
<sequence length="124" mass="14691">MLLLNGNDDIKRADEPSEPTHVLNQLKRKREQSRESKRRWRANEQHMLDSLCHQVAQLKAKLEKATSGDQRRELLVVKTRFYVAQNMQLREALERRPIKAKELAQLVYCFRVMVHILPVPFDMN</sequence>
<keyword evidence="4" id="KW-1185">Reference proteome</keyword>
<evidence type="ECO:0000256" key="1">
    <source>
        <dbReference type="SAM" id="MobiDB-lite"/>
    </source>
</evidence>